<dbReference type="Pfam" id="PF00571">
    <property type="entry name" value="CBS"/>
    <property type="match status" value="2"/>
</dbReference>
<keyword evidence="3" id="KW-1003">Cell membrane</keyword>
<evidence type="ECO:0000256" key="5">
    <source>
        <dbReference type="ARBA" id="ARBA00022737"/>
    </source>
</evidence>
<evidence type="ECO:0000313" key="15">
    <source>
        <dbReference type="Proteomes" id="UP001139502"/>
    </source>
</evidence>
<protein>
    <submittedName>
        <fullName evidence="14">Hemolysin family protein</fullName>
    </submittedName>
</protein>
<evidence type="ECO:0000256" key="8">
    <source>
        <dbReference type="ARBA" id="ARBA00023136"/>
    </source>
</evidence>
<evidence type="ECO:0000256" key="6">
    <source>
        <dbReference type="ARBA" id="ARBA00022989"/>
    </source>
</evidence>
<keyword evidence="7 9" id="KW-0129">CBS domain</keyword>
<feature type="transmembrane region" description="Helical" evidence="11">
    <location>
        <begin position="104"/>
        <end position="124"/>
    </location>
</feature>
<dbReference type="PANTHER" id="PTHR43099:SF5">
    <property type="entry name" value="HLYC_CORC FAMILY TRANSPORTER"/>
    <property type="match status" value="1"/>
</dbReference>
<dbReference type="GO" id="GO:0005886">
    <property type="term" value="C:plasma membrane"/>
    <property type="evidence" value="ECO:0007669"/>
    <property type="project" value="UniProtKB-SubCell"/>
</dbReference>
<dbReference type="InterPro" id="IPR016169">
    <property type="entry name" value="FAD-bd_PCMH_sub2"/>
</dbReference>
<keyword evidence="8 10" id="KW-0472">Membrane</keyword>
<dbReference type="FunFam" id="3.10.580.10:FF:000002">
    <property type="entry name" value="Magnesium/cobalt efflux protein CorC"/>
    <property type="match status" value="1"/>
</dbReference>
<dbReference type="Gene3D" id="3.30.465.10">
    <property type="match status" value="1"/>
</dbReference>
<dbReference type="PANTHER" id="PTHR43099">
    <property type="entry name" value="UPF0053 PROTEIN YRKA"/>
    <property type="match status" value="1"/>
</dbReference>
<dbReference type="InterPro" id="IPR046342">
    <property type="entry name" value="CBS_dom_sf"/>
</dbReference>
<evidence type="ECO:0000256" key="2">
    <source>
        <dbReference type="ARBA" id="ARBA00006337"/>
    </source>
</evidence>
<evidence type="ECO:0000256" key="4">
    <source>
        <dbReference type="ARBA" id="ARBA00022692"/>
    </source>
</evidence>
<evidence type="ECO:0000256" key="3">
    <source>
        <dbReference type="ARBA" id="ARBA00022475"/>
    </source>
</evidence>
<keyword evidence="5" id="KW-0677">Repeat</keyword>
<dbReference type="Pfam" id="PF03471">
    <property type="entry name" value="CorC_HlyC"/>
    <property type="match status" value="1"/>
</dbReference>
<evidence type="ECO:0000259" key="13">
    <source>
        <dbReference type="PROSITE" id="PS51846"/>
    </source>
</evidence>
<keyword evidence="6 10" id="KW-1133">Transmembrane helix</keyword>
<dbReference type="EMBL" id="JANAFB010000033">
    <property type="protein sequence ID" value="MCP3426672.1"/>
    <property type="molecule type" value="Genomic_DNA"/>
</dbReference>
<dbReference type="InterPro" id="IPR051676">
    <property type="entry name" value="UPF0053_domain"/>
</dbReference>
<dbReference type="RefSeq" id="WP_254167657.1">
    <property type="nucleotide sequence ID" value="NZ_JANAFB010000033.1"/>
</dbReference>
<evidence type="ECO:0000256" key="7">
    <source>
        <dbReference type="ARBA" id="ARBA00023122"/>
    </source>
</evidence>
<evidence type="ECO:0000256" key="9">
    <source>
        <dbReference type="PROSITE-ProRule" id="PRU00703"/>
    </source>
</evidence>
<dbReference type="SUPFAM" id="SSF54631">
    <property type="entry name" value="CBS-domain pair"/>
    <property type="match status" value="1"/>
</dbReference>
<dbReference type="Pfam" id="PF01595">
    <property type="entry name" value="CNNM"/>
    <property type="match status" value="1"/>
</dbReference>
<dbReference type="CDD" id="cd04590">
    <property type="entry name" value="CBS_pair_CorC_HlyC_assoc"/>
    <property type="match status" value="1"/>
</dbReference>
<dbReference type="PROSITE" id="PS51371">
    <property type="entry name" value="CBS"/>
    <property type="match status" value="2"/>
</dbReference>
<dbReference type="SMART" id="SM01091">
    <property type="entry name" value="CorC_HlyC"/>
    <property type="match status" value="1"/>
</dbReference>
<organism evidence="14 15">
    <name type="scientific">Rothia santali</name>
    <dbReference type="NCBI Taxonomy" id="2949643"/>
    <lineage>
        <taxon>Bacteria</taxon>
        <taxon>Bacillati</taxon>
        <taxon>Actinomycetota</taxon>
        <taxon>Actinomycetes</taxon>
        <taxon>Micrococcales</taxon>
        <taxon>Micrococcaceae</taxon>
        <taxon>Rothia</taxon>
    </lineage>
</organism>
<evidence type="ECO:0000313" key="14">
    <source>
        <dbReference type="EMBL" id="MCP3426672.1"/>
    </source>
</evidence>
<sequence>MDAGTWLNIGLVLLFVLVGGVFAATEIALVSLREGQIDRMERRSRRGQRVAGIARDPNRFLAAVQIGVTVAGFFSAAYGASTIAPDLAPALTGLGLGEQTAQTAALVLMTLLVAFCSLVLGELVPKRLALQRSSGIALVVGPPLDTFATLMRPVIWLLSVSTNGLLRLLRVDPDQANEQMSEEELRDLVVAHEGLPEDERQILRDVFRTNERTISEVMRPRHEAVFLSADLSLTEAVAEISEHPYSRYPVTGEDFDDVLGFVHVRDVLLAEPRAGSRTVRDLARRIVVLPGTNGVLGSITLMRRERTHIAVVIDEYGGTDGIVTLEDLVEELVGEIEDEYDAEGAPPPVRPGAEEVVVEGGLTLEDVADDAGLQLPEGPYETIGGFLQDELDRVPCAGDVVVIEGREVEVLTMDGHRVESVRIAPSRAPEAGRVEEAGRAAG</sequence>
<reference evidence="14" key="1">
    <citation type="submission" date="2022-06" db="EMBL/GenBank/DDBJ databases">
        <title>Rothia sp. isolated from sandalwood seedling.</title>
        <authorList>
            <person name="Tuikhar N."/>
            <person name="Kirdat K."/>
            <person name="Thorat V."/>
            <person name="Swetha P."/>
            <person name="Padma S."/>
            <person name="Sundararaj R."/>
            <person name="Yadav A."/>
        </authorList>
    </citation>
    <scope>NUCLEOTIDE SEQUENCE</scope>
    <source>
        <strain evidence="14">AR01</strain>
    </source>
</reference>
<dbReference type="InterPro" id="IPR000644">
    <property type="entry name" value="CBS_dom"/>
</dbReference>
<dbReference type="PROSITE" id="PS51846">
    <property type="entry name" value="CNNM"/>
    <property type="match status" value="1"/>
</dbReference>
<dbReference type="Gene3D" id="3.10.580.10">
    <property type="entry name" value="CBS-domain"/>
    <property type="match status" value="1"/>
</dbReference>
<dbReference type="SUPFAM" id="SSF56176">
    <property type="entry name" value="FAD-binding/transporter-associated domain-like"/>
    <property type="match status" value="1"/>
</dbReference>
<keyword evidence="4 10" id="KW-0812">Transmembrane</keyword>
<dbReference type="InterPro" id="IPR002550">
    <property type="entry name" value="CNNM"/>
</dbReference>
<feature type="domain" description="CNNM transmembrane" evidence="13">
    <location>
        <begin position="1"/>
        <end position="203"/>
    </location>
</feature>
<evidence type="ECO:0000259" key="12">
    <source>
        <dbReference type="PROSITE" id="PS51371"/>
    </source>
</evidence>
<dbReference type="InterPro" id="IPR036318">
    <property type="entry name" value="FAD-bd_PCMH-like_sf"/>
</dbReference>
<dbReference type="GO" id="GO:0050660">
    <property type="term" value="F:flavin adenine dinucleotide binding"/>
    <property type="evidence" value="ECO:0007669"/>
    <property type="project" value="InterPro"/>
</dbReference>
<dbReference type="AlphaFoldDB" id="A0A9X2HFC7"/>
<accession>A0A9X2HFC7</accession>
<name>A0A9X2HFC7_9MICC</name>
<dbReference type="InterPro" id="IPR005170">
    <property type="entry name" value="Transptr-assoc_dom"/>
</dbReference>
<keyword evidence="15" id="KW-1185">Reference proteome</keyword>
<comment type="subcellular location">
    <subcellularLocation>
        <location evidence="1">Cell membrane</location>
        <topology evidence="1">Multi-pass membrane protein</topology>
    </subcellularLocation>
</comment>
<dbReference type="InterPro" id="IPR044751">
    <property type="entry name" value="Ion_transp-like_CBS"/>
</dbReference>
<feature type="domain" description="CBS" evidence="12">
    <location>
        <begin position="282"/>
        <end position="339"/>
    </location>
</feature>
<evidence type="ECO:0000256" key="10">
    <source>
        <dbReference type="PROSITE-ProRule" id="PRU01193"/>
    </source>
</evidence>
<gene>
    <name evidence="14" type="ORF">NBM05_11830</name>
</gene>
<dbReference type="Proteomes" id="UP001139502">
    <property type="component" value="Unassembled WGS sequence"/>
</dbReference>
<feature type="domain" description="CBS" evidence="12">
    <location>
        <begin position="218"/>
        <end position="279"/>
    </location>
</feature>
<proteinExistence type="inferred from homology"/>
<dbReference type="SMART" id="SM00116">
    <property type="entry name" value="CBS"/>
    <property type="match status" value="2"/>
</dbReference>
<evidence type="ECO:0000256" key="11">
    <source>
        <dbReference type="SAM" id="Phobius"/>
    </source>
</evidence>
<feature type="transmembrane region" description="Helical" evidence="11">
    <location>
        <begin position="6"/>
        <end position="32"/>
    </location>
</feature>
<comment type="caution">
    <text evidence="14">The sequence shown here is derived from an EMBL/GenBank/DDBJ whole genome shotgun (WGS) entry which is preliminary data.</text>
</comment>
<comment type="similarity">
    <text evidence="2">Belongs to the UPF0053 family.</text>
</comment>
<evidence type="ECO:0000256" key="1">
    <source>
        <dbReference type="ARBA" id="ARBA00004651"/>
    </source>
</evidence>
<feature type="transmembrane region" description="Helical" evidence="11">
    <location>
        <begin position="60"/>
        <end position="84"/>
    </location>
</feature>